<dbReference type="InterPro" id="IPR051714">
    <property type="entry name" value="Znf_CCHC_NABP"/>
</dbReference>
<dbReference type="Gene3D" id="4.10.60.10">
    <property type="entry name" value="Zinc finger, CCHC-type"/>
    <property type="match status" value="1"/>
</dbReference>
<dbReference type="InterPro" id="IPR001878">
    <property type="entry name" value="Znf_CCHC"/>
</dbReference>
<evidence type="ECO:0000259" key="3">
    <source>
        <dbReference type="PROSITE" id="PS50158"/>
    </source>
</evidence>
<keyword evidence="1" id="KW-0862">Zinc</keyword>
<keyword evidence="1" id="KW-0863">Zinc-finger</keyword>
<dbReference type="EMBL" id="CADCXW020000291">
    <property type="protein sequence ID" value="CAD1566371.1"/>
    <property type="molecule type" value="Genomic_DNA"/>
</dbReference>
<reference evidence="4" key="1">
    <citation type="submission" date="2020-07" db="EMBL/GenBank/DDBJ databases">
        <authorList>
            <person name="Ferguson B K."/>
        </authorList>
    </citation>
    <scope>NUCLEOTIDE SEQUENCE</scope>
    <source>
        <strain evidence="4">L06</strain>
    </source>
</reference>
<dbReference type="SMART" id="SM00343">
    <property type="entry name" value="ZnF_C2HC"/>
    <property type="match status" value="2"/>
</dbReference>
<evidence type="ECO:0000256" key="2">
    <source>
        <dbReference type="SAM" id="MobiDB-lite"/>
    </source>
</evidence>
<dbReference type="SUPFAM" id="SSF57756">
    <property type="entry name" value="Retrovirus zinc finger-like domains"/>
    <property type="match status" value="1"/>
</dbReference>
<proteinExistence type="predicted"/>
<dbReference type="InterPro" id="IPR036875">
    <property type="entry name" value="Znf_CCHC_sf"/>
</dbReference>
<feature type="domain" description="CCHC-type" evidence="3">
    <location>
        <begin position="152"/>
        <end position="166"/>
    </location>
</feature>
<gene>
    <name evidence="4" type="ORF">BBRV_LOCUS86071</name>
</gene>
<protein>
    <recommendedName>
        <fullName evidence="3">CCHC-type domain-containing protein</fullName>
    </recommendedName>
</protein>
<dbReference type="AlphaFoldDB" id="A0A6V7KTV8"/>
<name>A0A6V7KTV8_9HYME</name>
<accession>A0A6V7KTV8</accession>
<keyword evidence="1" id="KW-0479">Metal-binding</keyword>
<feature type="region of interest" description="Disordered" evidence="2">
    <location>
        <begin position="89"/>
        <end position="118"/>
    </location>
</feature>
<evidence type="ECO:0000313" key="4">
    <source>
        <dbReference type="EMBL" id="CAD1566371.1"/>
    </source>
</evidence>
<dbReference type="GO" id="GO:0008270">
    <property type="term" value="F:zinc ion binding"/>
    <property type="evidence" value="ECO:0007669"/>
    <property type="project" value="UniProtKB-KW"/>
</dbReference>
<evidence type="ECO:0000256" key="1">
    <source>
        <dbReference type="PROSITE-ProRule" id="PRU00047"/>
    </source>
</evidence>
<dbReference type="PANTHER" id="PTHR23002">
    <property type="entry name" value="ZINC FINGER CCHC DOMAIN CONTAINING PROTEIN"/>
    <property type="match status" value="1"/>
</dbReference>
<dbReference type="GO" id="GO:0003676">
    <property type="term" value="F:nucleic acid binding"/>
    <property type="evidence" value="ECO:0007669"/>
    <property type="project" value="InterPro"/>
</dbReference>
<organism evidence="4">
    <name type="scientific">Bracon brevicornis</name>
    <dbReference type="NCBI Taxonomy" id="1563983"/>
    <lineage>
        <taxon>Eukaryota</taxon>
        <taxon>Metazoa</taxon>
        <taxon>Ecdysozoa</taxon>
        <taxon>Arthropoda</taxon>
        <taxon>Hexapoda</taxon>
        <taxon>Insecta</taxon>
        <taxon>Pterygota</taxon>
        <taxon>Neoptera</taxon>
        <taxon>Endopterygota</taxon>
        <taxon>Hymenoptera</taxon>
        <taxon>Apocrita</taxon>
        <taxon>Ichneumonoidea</taxon>
        <taxon>Braconidae</taxon>
        <taxon>Braconinae</taxon>
        <taxon>Bracon</taxon>
    </lineage>
</organism>
<sequence length="197" mass="22160">MMMYERLPKKVDTPTQLDNVMQGLMGDYRYFLDEEKIRSYVDLLEATKKIEKKWVLGAASDPTHRFEPFQSRSAVTPKSKTEKVNTLEEVATKDSGEKKKRKSLTKDKVKANSSGDKITPTPVSEVKIVTSDKPNSAAGQQTPNVVTRVIECYHCGCAGHMMRNCPLIGQIICYLCREPGHIKSQCPKQQGKDQEGH</sequence>
<feature type="domain" description="CCHC-type" evidence="3">
    <location>
        <begin position="173"/>
        <end position="188"/>
    </location>
</feature>
<dbReference type="PROSITE" id="PS50158">
    <property type="entry name" value="ZF_CCHC"/>
    <property type="match status" value="2"/>
</dbReference>
<dbReference type="Pfam" id="PF00098">
    <property type="entry name" value="zf-CCHC"/>
    <property type="match status" value="2"/>
</dbReference>